<keyword evidence="2" id="KW-1185">Reference proteome</keyword>
<organism evidence="1 2">
    <name type="scientific">Gordonia otitidis (strain DSM 44809 / CCUG 52243 / JCM 12355 / NBRC 100426 / IFM 10032)</name>
    <dbReference type="NCBI Taxonomy" id="1108044"/>
    <lineage>
        <taxon>Bacteria</taxon>
        <taxon>Bacillati</taxon>
        <taxon>Actinomycetota</taxon>
        <taxon>Actinomycetes</taxon>
        <taxon>Mycobacteriales</taxon>
        <taxon>Gordoniaceae</taxon>
        <taxon>Gordonia</taxon>
    </lineage>
</organism>
<evidence type="ECO:0000313" key="2">
    <source>
        <dbReference type="Proteomes" id="UP000005038"/>
    </source>
</evidence>
<accession>H5THD3</accession>
<dbReference type="AlphaFoldDB" id="H5THD3"/>
<protein>
    <submittedName>
        <fullName evidence="1">Uncharacterized protein</fullName>
    </submittedName>
</protein>
<sequence length="74" mass="7959">MTTGLGIVEHVLIETGRPADSAGYPACTHLTHGFGERGEFIILGDRSREPPLAAQHLPAARNRDASRMLLAQIP</sequence>
<evidence type="ECO:0000313" key="1">
    <source>
        <dbReference type="EMBL" id="GAB32891.1"/>
    </source>
</evidence>
<reference evidence="1" key="1">
    <citation type="submission" date="2012-02" db="EMBL/GenBank/DDBJ databases">
        <title>Whole genome shotgun sequence of Gordonia otitidis NBRC 100426.</title>
        <authorList>
            <person name="Yoshida I."/>
            <person name="Hosoyama A."/>
            <person name="Tsuchikane K."/>
            <person name="Katsumata H."/>
            <person name="Yamazaki S."/>
            <person name="Fujita N."/>
        </authorList>
    </citation>
    <scope>NUCLEOTIDE SEQUENCE [LARGE SCALE GENOMIC DNA]</scope>
    <source>
        <strain evidence="1">NBRC 100426</strain>
    </source>
</reference>
<gene>
    <name evidence="1" type="ORF">GOOTI_032_00080</name>
</gene>
<comment type="caution">
    <text evidence="1">The sequence shown here is derived from an EMBL/GenBank/DDBJ whole genome shotgun (WGS) entry which is preliminary data.</text>
</comment>
<proteinExistence type="predicted"/>
<name>H5THD3_GORO1</name>
<dbReference type="EMBL" id="BAFB01000032">
    <property type="protein sequence ID" value="GAB32891.1"/>
    <property type="molecule type" value="Genomic_DNA"/>
</dbReference>
<dbReference type="Proteomes" id="UP000005038">
    <property type="component" value="Unassembled WGS sequence"/>
</dbReference>